<evidence type="ECO:0000313" key="2">
    <source>
        <dbReference type="EMBL" id="EST12314.1"/>
    </source>
</evidence>
<dbReference type="OrthoDB" id="9785372at2"/>
<proteinExistence type="predicted"/>
<evidence type="ECO:0000313" key="3">
    <source>
        <dbReference type="Proteomes" id="UP000018296"/>
    </source>
</evidence>
<dbReference type="Pfam" id="PF13460">
    <property type="entry name" value="NAD_binding_10"/>
    <property type="match status" value="1"/>
</dbReference>
<gene>
    <name evidence="2" type="ORF">P343_06630</name>
</gene>
<feature type="domain" description="NAD(P)-binding" evidence="1">
    <location>
        <begin position="7"/>
        <end position="198"/>
    </location>
</feature>
<dbReference type="InterPro" id="IPR036291">
    <property type="entry name" value="NAD(P)-bd_dom_sf"/>
</dbReference>
<dbReference type="STRING" id="1395513.P343_06630"/>
<dbReference type="eggNOG" id="COG2910">
    <property type="taxonomic scope" value="Bacteria"/>
</dbReference>
<dbReference type="GO" id="GO:0016646">
    <property type="term" value="F:oxidoreductase activity, acting on the CH-NH group of donors, NAD or NADP as acceptor"/>
    <property type="evidence" value="ECO:0007669"/>
    <property type="project" value="TreeGrafter"/>
</dbReference>
<keyword evidence="3" id="KW-1185">Reference proteome</keyword>
<sequence>MNIAIIGAAGKAGSRILEEAKKRGHQVTAIVRNPEKLADPDLAFIQKDLFDLTREDLASFDVVVNAFSAPQDKENLHVEAGRKLIQLLSGVKGTRLIVVGGAGSLYVDEAKTLRVVDTPDFPKIFFATASNQAKNLDELKTTTDLNWTFVSPSALFALGKRTGHYKTGKDHLLTNSEGKSYVSYEDYAAAVVDEIEKPEHLNERFTVVSEEN</sequence>
<name>V6J6B9_9BACL</name>
<organism evidence="2 3">
    <name type="scientific">Sporolactobacillus laevolacticus DSM 442</name>
    <dbReference type="NCBI Taxonomy" id="1395513"/>
    <lineage>
        <taxon>Bacteria</taxon>
        <taxon>Bacillati</taxon>
        <taxon>Bacillota</taxon>
        <taxon>Bacilli</taxon>
        <taxon>Bacillales</taxon>
        <taxon>Sporolactobacillaceae</taxon>
        <taxon>Sporolactobacillus</taxon>
    </lineage>
</organism>
<dbReference type="PATRIC" id="fig|1395513.3.peg.1342"/>
<dbReference type="PANTHER" id="PTHR43355:SF2">
    <property type="entry name" value="FLAVIN REDUCTASE (NADPH)"/>
    <property type="match status" value="1"/>
</dbReference>
<dbReference type="InterPro" id="IPR016040">
    <property type="entry name" value="NAD(P)-bd_dom"/>
</dbReference>
<dbReference type="SUPFAM" id="SSF51735">
    <property type="entry name" value="NAD(P)-binding Rossmann-fold domains"/>
    <property type="match status" value="1"/>
</dbReference>
<accession>V6J6B9</accession>
<dbReference type="InterPro" id="IPR051606">
    <property type="entry name" value="Polyketide_Oxido-like"/>
</dbReference>
<protein>
    <recommendedName>
        <fullName evidence="1">NAD(P)-binding domain-containing protein</fullName>
    </recommendedName>
</protein>
<dbReference type="EMBL" id="AWTC01000005">
    <property type="protein sequence ID" value="EST12314.1"/>
    <property type="molecule type" value="Genomic_DNA"/>
</dbReference>
<comment type="caution">
    <text evidence="2">The sequence shown here is derived from an EMBL/GenBank/DDBJ whole genome shotgun (WGS) entry which is preliminary data.</text>
</comment>
<dbReference type="PANTHER" id="PTHR43355">
    <property type="entry name" value="FLAVIN REDUCTASE (NADPH)"/>
    <property type="match status" value="1"/>
</dbReference>
<dbReference type="RefSeq" id="WP_023509603.1">
    <property type="nucleotide sequence ID" value="NZ_AWTC01000005.1"/>
</dbReference>
<dbReference type="Gene3D" id="3.40.50.720">
    <property type="entry name" value="NAD(P)-binding Rossmann-like Domain"/>
    <property type="match status" value="1"/>
</dbReference>
<dbReference type="CDD" id="cd05244">
    <property type="entry name" value="BVR-B_like_SDR_a"/>
    <property type="match status" value="1"/>
</dbReference>
<dbReference type="AlphaFoldDB" id="V6J6B9"/>
<reference evidence="2 3" key="1">
    <citation type="journal article" date="2013" name="Genome Announc.">
        <title>Genome Sequence of Sporolactobacillus laevolacticus DSM442, an Efficient Polymer-Grade D-Lactate Producer from Agricultural Waste Cottonseed as a Nitrogen Source.</title>
        <authorList>
            <person name="Wang H."/>
            <person name="Wang L."/>
            <person name="Ju J."/>
            <person name="Yu B."/>
            <person name="Ma Y."/>
        </authorList>
    </citation>
    <scope>NUCLEOTIDE SEQUENCE [LARGE SCALE GENOMIC DNA]</scope>
    <source>
        <strain evidence="2 3">DSM 442</strain>
    </source>
</reference>
<evidence type="ECO:0000259" key="1">
    <source>
        <dbReference type="Pfam" id="PF13460"/>
    </source>
</evidence>
<dbReference type="Proteomes" id="UP000018296">
    <property type="component" value="Unassembled WGS sequence"/>
</dbReference>